<feature type="transmembrane region" description="Helical" evidence="1">
    <location>
        <begin position="80"/>
        <end position="98"/>
    </location>
</feature>
<reference evidence="2 3" key="1">
    <citation type="submission" date="2023-03" db="EMBL/GenBank/DDBJ databases">
        <title>Roseibium porphyridii sp. nov. and Roseibium rhodosorbium sp. nov. isolated from marine algae, Porphyridium cruentum and Rhodosorus marinus, respectively.</title>
        <authorList>
            <person name="Lee M.W."/>
            <person name="Choi B.J."/>
            <person name="Lee J.K."/>
            <person name="Choi D.G."/>
            <person name="Baek J.H."/>
            <person name="Bayburt H."/>
            <person name="Kim J.M."/>
            <person name="Han D.M."/>
            <person name="Kim K.H."/>
            <person name="Jeon C.O."/>
        </authorList>
    </citation>
    <scope>NUCLEOTIDE SEQUENCE [LARGE SCALE GENOMIC DNA]</scope>
    <source>
        <strain evidence="2 3">KMA01</strain>
    </source>
</reference>
<evidence type="ECO:0000256" key="1">
    <source>
        <dbReference type="SAM" id="Phobius"/>
    </source>
</evidence>
<dbReference type="RefSeq" id="WP_152503623.1">
    <property type="nucleotide sequence ID" value="NZ_CP120863.1"/>
</dbReference>
<keyword evidence="1" id="KW-1133">Transmembrane helix</keyword>
<dbReference type="Proteomes" id="UP001209803">
    <property type="component" value="Chromosome"/>
</dbReference>
<gene>
    <name evidence="2" type="ORF">K1718_24810</name>
</gene>
<proteinExistence type="predicted"/>
<feature type="transmembrane region" description="Helical" evidence="1">
    <location>
        <begin position="7"/>
        <end position="25"/>
    </location>
</feature>
<sequence length="108" mass="12081">MTSVFKFLFRVLGYACIAIAIVAGISDASSSIALSQVELQPLGKLLFDLFPDSFPILQPAIERHIHPALWDPGILTVLTWPVWAFFAPLGLLFLWIGARRRRQTVQFA</sequence>
<dbReference type="EMBL" id="CP120863">
    <property type="protein sequence ID" value="WFE89339.1"/>
    <property type="molecule type" value="Genomic_DNA"/>
</dbReference>
<name>A0ABY8F1R2_9HYPH</name>
<evidence type="ECO:0000313" key="2">
    <source>
        <dbReference type="EMBL" id="WFE89339.1"/>
    </source>
</evidence>
<keyword evidence="1" id="KW-0472">Membrane</keyword>
<keyword evidence="3" id="KW-1185">Reference proteome</keyword>
<protein>
    <submittedName>
        <fullName evidence="2">Uncharacterized protein</fullName>
    </submittedName>
</protein>
<evidence type="ECO:0000313" key="3">
    <source>
        <dbReference type="Proteomes" id="UP001209803"/>
    </source>
</evidence>
<organism evidence="2 3">
    <name type="scientific">Roseibium porphyridii</name>
    <dbReference type="NCBI Taxonomy" id="2866279"/>
    <lineage>
        <taxon>Bacteria</taxon>
        <taxon>Pseudomonadati</taxon>
        <taxon>Pseudomonadota</taxon>
        <taxon>Alphaproteobacteria</taxon>
        <taxon>Hyphomicrobiales</taxon>
        <taxon>Stappiaceae</taxon>
        <taxon>Roseibium</taxon>
    </lineage>
</organism>
<keyword evidence="1" id="KW-0812">Transmembrane</keyword>
<accession>A0ABY8F1R2</accession>